<dbReference type="SUPFAM" id="SSF48264">
    <property type="entry name" value="Cytochrome P450"/>
    <property type="match status" value="1"/>
</dbReference>
<dbReference type="EMBL" id="CAJHNH020000709">
    <property type="protein sequence ID" value="CAG5119423.1"/>
    <property type="molecule type" value="Genomic_DNA"/>
</dbReference>
<dbReference type="Proteomes" id="UP000678393">
    <property type="component" value="Unassembled WGS sequence"/>
</dbReference>
<feature type="binding site" description="axial binding residue" evidence="13">
    <location>
        <position position="367"/>
    </location>
    <ligand>
        <name>heme</name>
        <dbReference type="ChEBI" id="CHEBI:30413"/>
    </ligand>
    <ligandPart>
        <name>Fe</name>
        <dbReference type="ChEBI" id="CHEBI:18248"/>
    </ligandPart>
</feature>
<gene>
    <name evidence="15" type="ORF">CUNI_LOCUS4981</name>
</gene>
<evidence type="ECO:0000256" key="3">
    <source>
        <dbReference type="ARBA" id="ARBA00004406"/>
    </source>
</evidence>
<dbReference type="PRINTS" id="PR00385">
    <property type="entry name" value="P450"/>
</dbReference>
<keyword evidence="6 13" id="KW-0479">Metal-binding</keyword>
<keyword evidence="12" id="KW-0472">Membrane</keyword>
<dbReference type="GO" id="GO:0008395">
    <property type="term" value="F:steroid hydroxylase activity"/>
    <property type="evidence" value="ECO:0007669"/>
    <property type="project" value="TreeGrafter"/>
</dbReference>
<dbReference type="AlphaFoldDB" id="A0A8S3YRE6"/>
<evidence type="ECO:0000256" key="7">
    <source>
        <dbReference type="ARBA" id="ARBA00022824"/>
    </source>
</evidence>
<evidence type="ECO:0008006" key="17">
    <source>
        <dbReference type="Google" id="ProtNLM"/>
    </source>
</evidence>
<comment type="caution">
    <text evidence="15">The sequence shown here is derived from an EMBL/GenBank/DDBJ whole genome shotgun (WGS) entry which is preliminary data.</text>
</comment>
<keyword evidence="11 14" id="KW-0503">Monooxygenase</keyword>
<proteinExistence type="inferred from homology"/>
<dbReference type="GO" id="GO:0005789">
    <property type="term" value="C:endoplasmic reticulum membrane"/>
    <property type="evidence" value="ECO:0007669"/>
    <property type="project" value="UniProtKB-SubCell"/>
</dbReference>
<keyword evidence="10 13" id="KW-0408">Iron</keyword>
<dbReference type="GO" id="GO:0016712">
    <property type="term" value="F:oxidoreductase activity, acting on paired donors, with incorporation or reduction of molecular oxygen, reduced flavin or flavoprotein as one donor, and incorporation of one atom of oxygen"/>
    <property type="evidence" value="ECO:0007669"/>
    <property type="project" value="TreeGrafter"/>
</dbReference>
<evidence type="ECO:0000256" key="13">
    <source>
        <dbReference type="PIRSR" id="PIRSR602401-1"/>
    </source>
</evidence>
<dbReference type="InterPro" id="IPR050182">
    <property type="entry name" value="Cytochrome_P450_fam2"/>
</dbReference>
<keyword evidence="16" id="KW-1185">Reference proteome</keyword>
<evidence type="ECO:0000256" key="14">
    <source>
        <dbReference type="RuleBase" id="RU000461"/>
    </source>
</evidence>
<evidence type="ECO:0000256" key="1">
    <source>
        <dbReference type="ARBA" id="ARBA00001971"/>
    </source>
</evidence>
<evidence type="ECO:0000256" key="4">
    <source>
        <dbReference type="ARBA" id="ARBA00010617"/>
    </source>
</evidence>
<dbReference type="InterPro" id="IPR002401">
    <property type="entry name" value="Cyt_P450_E_grp-I"/>
</dbReference>
<dbReference type="PRINTS" id="PR00463">
    <property type="entry name" value="EP450I"/>
</dbReference>
<comment type="subcellular location">
    <subcellularLocation>
        <location evidence="3">Endoplasmic reticulum membrane</location>
        <topology evidence="3">Peripheral membrane protein</topology>
    </subcellularLocation>
    <subcellularLocation>
        <location evidence="2">Microsome membrane</location>
        <topology evidence="2">Peripheral membrane protein</topology>
    </subcellularLocation>
</comment>
<reference evidence="15" key="1">
    <citation type="submission" date="2021-04" db="EMBL/GenBank/DDBJ databases">
        <authorList>
            <consortium name="Molecular Ecology Group"/>
        </authorList>
    </citation>
    <scope>NUCLEOTIDE SEQUENCE</scope>
</reference>
<dbReference type="InterPro" id="IPR001128">
    <property type="entry name" value="Cyt_P450"/>
</dbReference>
<evidence type="ECO:0000256" key="2">
    <source>
        <dbReference type="ARBA" id="ARBA00004174"/>
    </source>
</evidence>
<dbReference type="InterPro" id="IPR017972">
    <property type="entry name" value="Cyt_P450_CS"/>
</dbReference>
<accession>A0A8S3YRE6</accession>
<keyword evidence="7" id="KW-0256">Endoplasmic reticulum</keyword>
<dbReference type="GO" id="GO:0020037">
    <property type="term" value="F:heme binding"/>
    <property type="evidence" value="ECO:0007669"/>
    <property type="project" value="InterPro"/>
</dbReference>
<evidence type="ECO:0000313" key="15">
    <source>
        <dbReference type="EMBL" id="CAG5119423.1"/>
    </source>
</evidence>
<dbReference type="OrthoDB" id="639466at2759"/>
<dbReference type="GO" id="GO:0005506">
    <property type="term" value="F:iron ion binding"/>
    <property type="evidence" value="ECO:0007669"/>
    <property type="project" value="InterPro"/>
</dbReference>
<comment type="similarity">
    <text evidence="4 14">Belongs to the cytochrome P450 family.</text>
</comment>
<dbReference type="PANTHER" id="PTHR24300">
    <property type="entry name" value="CYTOCHROME P450 508A4-RELATED"/>
    <property type="match status" value="1"/>
</dbReference>
<keyword evidence="8" id="KW-0492">Microsome</keyword>
<dbReference type="Gene3D" id="1.10.630.10">
    <property type="entry name" value="Cytochrome P450"/>
    <property type="match status" value="1"/>
</dbReference>
<organism evidence="15 16">
    <name type="scientific">Candidula unifasciata</name>
    <dbReference type="NCBI Taxonomy" id="100452"/>
    <lineage>
        <taxon>Eukaryota</taxon>
        <taxon>Metazoa</taxon>
        <taxon>Spiralia</taxon>
        <taxon>Lophotrochozoa</taxon>
        <taxon>Mollusca</taxon>
        <taxon>Gastropoda</taxon>
        <taxon>Heterobranchia</taxon>
        <taxon>Euthyneura</taxon>
        <taxon>Panpulmonata</taxon>
        <taxon>Eupulmonata</taxon>
        <taxon>Stylommatophora</taxon>
        <taxon>Helicina</taxon>
        <taxon>Helicoidea</taxon>
        <taxon>Geomitridae</taxon>
        <taxon>Candidula</taxon>
    </lineage>
</organism>
<dbReference type="PANTHER" id="PTHR24300:SF403">
    <property type="entry name" value="CYTOCHROME P450 306A1"/>
    <property type="match status" value="1"/>
</dbReference>
<comment type="cofactor">
    <cofactor evidence="1 13">
        <name>heme</name>
        <dbReference type="ChEBI" id="CHEBI:30413"/>
    </cofactor>
</comment>
<evidence type="ECO:0000256" key="12">
    <source>
        <dbReference type="ARBA" id="ARBA00023136"/>
    </source>
</evidence>
<evidence type="ECO:0000256" key="5">
    <source>
        <dbReference type="ARBA" id="ARBA00022617"/>
    </source>
</evidence>
<evidence type="ECO:0000256" key="8">
    <source>
        <dbReference type="ARBA" id="ARBA00022848"/>
    </source>
</evidence>
<evidence type="ECO:0000256" key="11">
    <source>
        <dbReference type="ARBA" id="ARBA00023033"/>
    </source>
</evidence>
<evidence type="ECO:0000313" key="16">
    <source>
        <dbReference type="Proteomes" id="UP000678393"/>
    </source>
</evidence>
<sequence>MGQSLVVVLNGYDLLKEALVTNEDAFNDRPFVLLDGVIGLAFANGDLWKEQKAITMTIFRNLGVHTQVMSERISEIAAINNDLIGQQKGQPIDLEEILTLSITNVVSFIMFGRCFEYDDDRLIKTITYIKSIIVDGDTRNLAAYFPCLSFLPGDVFKLKKIAEQGRYIMNSFFRENIQKCTSENIDGHNFDNYVTMYNTNRNQKLEAGKFTHLTDESLIMTVYHLFGAGMETTSTTLKWCILYFLHYPETQEKVYREIEQEVGIHRSPNMADKNQLNYLKAFIQETQRITSIFPLSVAHMCSKTTNLRGYTIPKGTLIIPNLDSVLHEKKIWGENLHIFNPERFLDNTGKVIFVEEFVPFSLGKRMCPGAAMARMQLFLFLSLMVQRFKFVPSEPGSLPSLTPQFGLTVSPMRFQVRALERN</sequence>
<keyword evidence="9 14" id="KW-0560">Oxidoreductase</keyword>
<dbReference type="FunFam" id="1.10.630.10:FF:000238">
    <property type="entry name" value="Cytochrome P450 2A6"/>
    <property type="match status" value="1"/>
</dbReference>
<protein>
    <recommendedName>
        <fullName evidence="17">Cytochrome P450</fullName>
    </recommendedName>
</protein>
<dbReference type="GO" id="GO:0006805">
    <property type="term" value="P:xenobiotic metabolic process"/>
    <property type="evidence" value="ECO:0007669"/>
    <property type="project" value="TreeGrafter"/>
</dbReference>
<keyword evidence="5 13" id="KW-0349">Heme</keyword>
<evidence type="ECO:0000256" key="9">
    <source>
        <dbReference type="ARBA" id="ARBA00023002"/>
    </source>
</evidence>
<evidence type="ECO:0000256" key="10">
    <source>
        <dbReference type="ARBA" id="ARBA00023004"/>
    </source>
</evidence>
<name>A0A8S3YRE6_9EUPU</name>
<dbReference type="Pfam" id="PF00067">
    <property type="entry name" value="p450"/>
    <property type="match status" value="1"/>
</dbReference>
<dbReference type="InterPro" id="IPR036396">
    <property type="entry name" value="Cyt_P450_sf"/>
</dbReference>
<feature type="non-terminal residue" evidence="15">
    <location>
        <position position="422"/>
    </location>
</feature>
<dbReference type="GO" id="GO:0006082">
    <property type="term" value="P:organic acid metabolic process"/>
    <property type="evidence" value="ECO:0007669"/>
    <property type="project" value="TreeGrafter"/>
</dbReference>
<evidence type="ECO:0000256" key="6">
    <source>
        <dbReference type="ARBA" id="ARBA00022723"/>
    </source>
</evidence>
<dbReference type="PROSITE" id="PS00086">
    <property type="entry name" value="CYTOCHROME_P450"/>
    <property type="match status" value="1"/>
</dbReference>